<comment type="caution">
    <text evidence="7">The sequence shown here is derived from an EMBL/GenBank/DDBJ whole genome shotgun (WGS) entry which is preliminary data.</text>
</comment>
<accession>A0A2W4YUX9</accession>
<feature type="chain" id="PRO_5016060009" description="TNase-like domain-containing protein" evidence="5">
    <location>
        <begin position="27"/>
        <end position="258"/>
    </location>
</feature>
<evidence type="ECO:0000256" key="3">
    <source>
        <dbReference type="ARBA" id="ARBA00022801"/>
    </source>
</evidence>
<gene>
    <name evidence="7" type="ORF">DCF15_15490</name>
</gene>
<evidence type="ECO:0000256" key="1">
    <source>
        <dbReference type="ARBA" id="ARBA00022722"/>
    </source>
</evidence>
<dbReference type="SMART" id="SM00318">
    <property type="entry name" value="SNc"/>
    <property type="match status" value="1"/>
</dbReference>
<keyword evidence="3" id="KW-0378">Hydrolase</keyword>
<evidence type="ECO:0000313" key="7">
    <source>
        <dbReference type="EMBL" id="PZO50721.1"/>
    </source>
</evidence>
<dbReference type="Proteomes" id="UP000249794">
    <property type="component" value="Unassembled WGS sequence"/>
</dbReference>
<feature type="compositionally biased region" description="Low complexity" evidence="4">
    <location>
        <begin position="74"/>
        <end position="86"/>
    </location>
</feature>
<name>A0A2W4YUX9_9CYAN</name>
<dbReference type="PROSITE" id="PS50830">
    <property type="entry name" value="TNASE_3"/>
    <property type="match status" value="1"/>
</dbReference>
<dbReference type="GO" id="GO:0004519">
    <property type="term" value="F:endonuclease activity"/>
    <property type="evidence" value="ECO:0007669"/>
    <property type="project" value="UniProtKB-KW"/>
</dbReference>
<dbReference type="NCBIfam" id="NF033223">
    <property type="entry name" value="YHYH_alt"/>
    <property type="match status" value="1"/>
</dbReference>
<evidence type="ECO:0000313" key="8">
    <source>
        <dbReference type="Proteomes" id="UP000249794"/>
    </source>
</evidence>
<dbReference type="PANTHER" id="PTHR12302">
    <property type="entry name" value="EBNA2 BINDING PROTEIN P100"/>
    <property type="match status" value="1"/>
</dbReference>
<dbReference type="InterPro" id="IPR002071">
    <property type="entry name" value="Thermonucl_AS"/>
</dbReference>
<organism evidence="7 8">
    <name type="scientific">Phormidesmis priestleyi</name>
    <dbReference type="NCBI Taxonomy" id="268141"/>
    <lineage>
        <taxon>Bacteria</taxon>
        <taxon>Bacillati</taxon>
        <taxon>Cyanobacteriota</taxon>
        <taxon>Cyanophyceae</taxon>
        <taxon>Leptolyngbyales</taxon>
        <taxon>Leptolyngbyaceae</taxon>
        <taxon>Phormidesmis</taxon>
    </lineage>
</organism>
<dbReference type="PANTHER" id="PTHR12302:SF3">
    <property type="entry name" value="SERINE_THREONINE-PROTEIN KINASE 31"/>
    <property type="match status" value="1"/>
</dbReference>
<dbReference type="PROSITE" id="PS01123">
    <property type="entry name" value="TNASE_1"/>
    <property type="match status" value="1"/>
</dbReference>
<keyword evidence="1" id="KW-0540">Nuclease</keyword>
<sequence>MSLFHLRAIRVIALLAVCAFPFSAQAHSGRTNAEGCHNNRSNGTYHCHGGSGSSGTAGSSALGAGRSINPTQPSSPSSRSNSSGGSLNAPGNVIELPGLSNRNGNPGGRAENTQSVPVTPSSESWRVLSVGDGDTLRVSRGEDMQTIRLACIDAPEMRQPNYGELAKQQLQALLPINTVVSLRPVDTDRYGRVVAEVFRPDGNVNLSLVASGHAVVYRQYLGNCAAETYLNAEAIAQQNGLVFWSQANPVMPWDFRQR</sequence>
<feature type="domain" description="TNase-like" evidence="6">
    <location>
        <begin position="121"/>
        <end position="246"/>
    </location>
</feature>
<keyword evidence="2" id="KW-0255">Endonuclease</keyword>
<feature type="signal peptide" evidence="5">
    <location>
        <begin position="1"/>
        <end position="26"/>
    </location>
</feature>
<dbReference type="AlphaFoldDB" id="A0A2W4YUX9"/>
<dbReference type="InterPro" id="IPR016071">
    <property type="entry name" value="Staphylococal_nuclease_OB-fold"/>
</dbReference>
<dbReference type="GO" id="GO:0003676">
    <property type="term" value="F:nucleic acid binding"/>
    <property type="evidence" value="ECO:0007669"/>
    <property type="project" value="InterPro"/>
</dbReference>
<keyword evidence="5" id="KW-0732">Signal</keyword>
<evidence type="ECO:0000256" key="5">
    <source>
        <dbReference type="SAM" id="SignalP"/>
    </source>
</evidence>
<feature type="compositionally biased region" description="Polar residues" evidence="4">
    <location>
        <begin position="111"/>
        <end position="124"/>
    </location>
</feature>
<evidence type="ECO:0000256" key="2">
    <source>
        <dbReference type="ARBA" id="ARBA00022759"/>
    </source>
</evidence>
<feature type="region of interest" description="Disordered" evidence="4">
    <location>
        <begin position="47"/>
        <end position="126"/>
    </location>
</feature>
<proteinExistence type="predicted"/>
<evidence type="ECO:0000259" key="6">
    <source>
        <dbReference type="PROSITE" id="PS50830"/>
    </source>
</evidence>
<reference evidence="8" key="1">
    <citation type="submission" date="2018-04" db="EMBL/GenBank/DDBJ databases">
        <authorList>
            <person name="Cornet L."/>
        </authorList>
    </citation>
    <scope>NUCLEOTIDE SEQUENCE [LARGE SCALE GENOMIC DNA]</scope>
</reference>
<dbReference type="InterPro" id="IPR035437">
    <property type="entry name" value="SNase_OB-fold_sf"/>
</dbReference>
<dbReference type="EMBL" id="QBMP01000182">
    <property type="protein sequence ID" value="PZO50721.1"/>
    <property type="molecule type" value="Genomic_DNA"/>
</dbReference>
<protein>
    <recommendedName>
        <fullName evidence="6">TNase-like domain-containing protein</fullName>
    </recommendedName>
</protein>
<dbReference type="Pfam" id="PF00565">
    <property type="entry name" value="SNase"/>
    <property type="match status" value="1"/>
</dbReference>
<reference evidence="7 8" key="2">
    <citation type="submission" date="2018-06" db="EMBL/GenBank/DDBJ databases">
        <title>Metagenomic assembly of (sub)arctic Cyanobacteria and their associated microbiome from non-axenic cultures.</title>
        <authorList>
            <person name="Baurain D."/>
        </authorList>
    </citation>
    <scope>NUCLEOTIDE SEQUENCE [LARGE SCALE GENOMIC DNA]</scope>
    <source>
        <strain evidence="7">ULC027bin1</strain>
    </source>
</reference>
<dbReference type="SUPFAM" id="SSF50199">
    <property type="entry name" value="Staphylococcal nuclease"/>
    <property type="match status" value="1"/>
</dbReference>
<dbReference type="Gene3D" id="2.40.50.90">
    <property type="match status" value="1"/>
</dbReference>
<dbReference type="GO" id="GO:0016787">
    <property type="term" value="F:hydrolase activity"/>
    <property type="evidence" value="ECO:0007669"/>
    <property type="project" value="UniProtKB-KW"/>
</dbReference>
<evidence type="ECO:0000256" key="4">
    <source>
        <dbReference type="SAM" id="MobiDB-lite"/>
    </source>
</evidence>
<dbReference type="InterPro" id="IPR047773">
    <property type="entry name" value="YHYH_dom_bact"/>
</dbReference>
<feature type="compositionally biased region" description="Low complexity" evidence="4">
    <location>
        <begin position="56"/>
        <end position="67"/>
    </location>
</feature>